<dbReference type="EMBL" id="JBJHZX010000024">
    <property type="protein sequence ID" value="MFL0197025.1"/>
    <property type="molecule type" value="Genomic_DNA"/>
</dbReference>
<reference evidence="1 2" key="1">
    <citation type="submission" date="2024-11" db="EMBL/GenBank/DDBJ databases">
        <authorList>
            <person name="Heng Y.C."/>
            <person name="Lim A.C.H."/>
            <person name="Lee J.K.Y."/>
            <person name="Kittelmann S."/>
        </authorList>
    </citation>
    <scope>NUCLEOTIDE SEQUENCE [LARGE SCALE GENOMIC DNA]</scope>
    <source>
        <strain evidence="1 2">WILCCON 0269</strain>
    </source>
</reference>
<protein>
    <submittedName>
        <fullName evidence="1">Uncharacterized protein</fullName>
    </submittedName>
</protein>
<dbReference type="Proteomes" id="UP001623660">
    <property type="component" value="Unassembled WGS sequence"/>
</dbReference>
<proteinExistence type="predicted"/>
<keyword evidence="2" id="KW-1185">Reference proteome</keyword>
<evidence type="ECO:0000313" key="2">
    <source>
        <dbReference type="Proteomes" id="UP001623660"/>
    </source>
</evidence>
<dbReference type="RefSeq" id="WP_406793129.1">
    <property type="nucleotide sequence ID" value="NZ_JBJHZX010000024.1"/>
</dbReference>
<comment type="caution">
    <text evidence="1">The sequence shown here is derived from an EMBL/GenBank/DDBJ whole genome shotgun (WGS) entry which is preliminary data.</text>
</comment>
<sequence>MMNMDEEELNTDKEKLKEEILDILKKHNYISKLSECPITTLKFLLKIDNVSLDAFLIYGALCELETEDKIIKSFELSAGNLSTKINSSRWYSKQ</sequence>
<accession>A0ABW8SQS7</accession>
<gene>
    <name evidence="1" type="ORF">ACJDU8_15870</name>
</gene>
<evidence type="ECO:0000313" key="1">
    <source>
        <dbReference type="EMBL" id="MFL0197025.1"/>
    </source>
</evidence>
<organism evidence="1 2">
    <name type="scientific">Candidatus Clostridium eludens</name>
    <dbReference type="NCBI Taxonomy" id="3381663"/>
    <lineage>
        <taxon>Bacteria</taxon>
        <taxon>Bacillati</taxon>
        <taxon>Bacillota</taxon>
        <taxon>Clostridia</taxon>
        <taxon>Eubacteriales</taxon>
        <taxon>Clostridiaceae</taxon>
        <taxon>Clostridium</taxon>
    </lineage>
</organism>
<name>A0ABW8SQS7_9CLOT</name>